<evidence type="ECO:0000256" key="4">
    <source>
        <dbReference type="ARBA" id="ARBA00022989"/>
    </source>
</evidence>
<dbReference type="GO" id="GO:0016020">
    <property type="term" value="C:membrane"/>
    <property type="evidence" value="ECO:0007669"/>
    <property type="project" value="UniProtKB-SubCell"/>
</dbReference>
<dbReference type="InterPro" id="IPR011701">
    <property type="entry name" value="MFS"/>
</dbReference>
<evidence type="ECO:0000256" key="1">
    <source>
        <dbReference type="ARBA" id="ARBA00004141"/>
    </source>
</evidence>
<sequence>MLPARAASSASSSAAEKQDGRGTESPATDDIKSLTPGEADESVGSERALAVDTAFAARDYTSDDFKRLVRKQDRFLLPLMWVAYGVQQADKTGISTQATFGIITDTNMRGQQYSWLTTIFYLAYMCCEFPSNWVMQRVNIGKTLSFLMFFWGVIVLCTGFATNWAILMALRALQGAAECTISPSFMLIIGAFYRRREVCCRSVIWGTANSGLGIIVSLCMYGIGKHAREHGGLAPWKGISFFLGALTITLSILCFFLLGTPREVSWLSDEEKRMVAARVAKDQTGSDRQKRRWKSYQVWSALRDPQTWFFFFLTLLQTLPNGGMSSFGNLVYLSFGFTPLRTLLEGTIPRDALAIVWFLLVGYLTTRYKNIRLYVTMASAFPGLVGMLGTALLPSGPEYSWAKWGTWQEYTSSPTFSAVIWTFLPSNVAGRTKKTVTSSIMFIAYCAGNAAGAQIFRQEDAPRYIPAIITNAILYGAQIVGLLLWRCYYVWQNGRRDAAARAAGISEDERRRLGALNGEQDMTDTENIQCVASLTRLSTTDFIWDSFRYEV</sequence>
<dbReference type="Proteomes" id="UP000007431">
    <property type="component" value="Unassembled WGS sequence"/>
</dbReference>
<feature type="transmembrane region" description="Helical" evidence="7">
    <location>
        <begin position="204"/>
        <end position="224"/>
    </location>
</feature>
<dbReference type="Gene3D" id="1.20.1250.20">
    <property type="entry name" value="MFS general substrate transporter like domains"/>
    <property type="match status" value="1"/>
</dbReference>
<evidence type="ECO:0000313" key="9">
    <source>
        <dbReference type="Proteomes" id="UP000007431"/>
    </source>
</evidence>
<feature type="transmembrane region" description="Helical" evidence="7">
    <location>
        <begin position="373"/>
        <end position="395"/>
    </location>
</feature>
<dbReference type="GO" id="GO:0022857">
    <property type="term" value="F:transmembrane transporter activity"/>
    <property type="evidence" value="ECO:0007669"/>
    <property type="project" value="InterPro"/>
</dbReference>
<proteinExistence type="predicted"/>
<evidence type="ECO:0000256" key="5">
    <source>
        <dbReference type="ARBA" id="ARBA00023136"/>
    </source>
</evidence>
<evidence type="ECO:0000313" key="8">
    <source>
        <dbReference type="EMBL" id="EFJ00932.1"/>
    </source>
</evidence>
<evidence type="ECO:0000256" key="3">
    <source>
        <dbReference type="ARBA" id="ARBA00022692"/>
    </source>
</evidence>
<feature type="region of interest" description="Disordered" evidence="6">
    <location>
        <begin position="1"/>
        <end position="45"/>
    </location>
</feature>
<keyword evidence="2" id="KW-0813">Transport</keyword>
<dbReference type="PANTHER" id="PTHR43791">
    <property type="entry name" value="PERMEASE-RELATED"/>
    <property type="match status" value="1"/>
</dbReference>
<feature type="transmembrane region" description="Helical" evidence="7">
    <location>
        <begin position="468"/>
        <end position="491"/>
    </location>
</feature>
<dbReference type="EMBL" id="GL377303">
    <property type="protein sequence ID" value="EFJ00932.1"/>
    <property type="molecule type" value="Genomic_DNA"/>
</dbReference>
<protein>
    <recommendedName>
        <fullName evidence="10">Major facilitator superfamily (MFS) profile domain-containing protein</fullName>
    </recommendedName>
</protein>
<dbReference type="Pfam" id="PF07690">
    <property type="entry name" value="MFS_1"/>
    <property type="match status" value="1"/>
</dbReference>
<organism evidence="9">
    <name type="scientific">Schizophyllum commune (strain H4-8 / FGSC 9210)</name>
    <name type="common">Split gill fungus</name>
    <dbReference type="NCBI Taxonomy" id="578458"/>
    <lineage>
        <taxon>Eukaryota</taxon>
        <taxon>Fungi</taxon>
        <taxon>Dikarya</taxon>
        <taxon>Basidiomycota</taxon>
        <taxon>Agaricomycotina</taxon>
        <taxon>Agaricomycetes</taxon>
        <taxon>Agaricomycetidae</taxon>
        <taxon>Agaricales</taxon>
        <taxon>Schizophyllaceae</taxon>
        <taxon>Schizophyllum</taxon>
    </lineage>
</organism>
<feature type="transmembrane region" description="Helical" evidence="7">
    <location>
        <begin position="113"/>
        <end position="134"/>
    </location>
</feature>
<gene>
    <name evidence="8" type="ORF">SCHCODRAFT_50651</name>
</gene>
<dbReference type="InterPro" id="IPR036259">
    <property type="entry name" value="MFS_trans_sf"/>
</dbReference>
<feature type="transmembrane region" description="Helical" evidence="7">
    <location>
        <begin position="308"/>
        <end position="328"/>
    </location>
</feature>
<feature type="transmembrane region" description="Helical" evidence="7">
    <location>
        <begin position="146"/>
        <end position="166"/>
    </location>
</feature>
<feature type="compositionally biased region" description="Low complexity" evidence="6">
    <location>
        <begin position="1"/>
        <end position="15"/>
    </location>
</feature>
<comment type="subcellular location">
    <subcellularLocation>
        <location evidence="1">Membrane</location>
        <topology evidence="1">Multi-pass membrane protein</topology>
    </subcellularLocation>
</comment>
<accession>D8PVV9</accession>
<keyword evidence="3 7" id="KW-0812">Transmembrane</keyword>
<keyword evidence="4 7" id="KW-1133">Transmembrane helix</keyword>
<feature type="transmembrane region" description="Helical" evidence="7">
    <location>
        <begin position="348"/>
        <end position="366"/>
    </location>
</feature>
<dbReference type="eggNOG" id="KOG2533">
    <property type="taxonomic scope" value="Eukaryota"/>
</dbReference>
<evidence type="ECO:0000256" key="2">
    <source>
        <dbReference type="ARBA" id="ARBA00022448"/>
    </source>
</evidence>
<name>D8PVV9_SCHCM</name>
<feature type="transmembrane region" description="Helical" evidence="7">
    <location>
        <begin position="436"/>
        <end position="456"/>
    </location>
</feature>
<feature type="transmembrane region" description="Helical" evidence="7">
    <location>
        <begin position="407"/>
        <end position="424"/>
    </location>
</feature>
<dbReference type="VEuPathDB" id="FungiDB:SCHCODRAFT_02607272"/>
<dbReference type="InParanoid" id="D8PVV9"/>
<keyword evidence="9" id="KW-1185">Reference proteome</keyword>
<dbReference type="PANTHER" id="PTHR43791:SF7">
    <property type="entry name" value="MAJOR FACILITATOR SUPERFAMILY (MFS) PROFILE DOMAIN-CONTAINING PROTEIN"/>
    <property type="match status" value="1"/>
</dbReference>
<reference evidence="8 9" key="1">
    <citation type="journal article" date="2010" name="Nat. Biotechnol.">
        <title>Genome sequence of the model mushroom Schizophyllum commune.</title>
        <authorList>
            <person name="Ohm R.A."/>
            <person name="de Jong J.F."/>
            <person name="Lugones L.G."/>
            <person name="Aerts A."/>
            <person name="Kothe E."/>
            <person name="Stajich J.E."/>
            <person name="de Vries R.P."/>
            <person name="Record E."/>
            <person name="Levasseur A."/>
            <person name="Baker S.E."/>
            <person name="Bartholomew K.A."/>
            <person name="Coutinho P.M."/>
            <person name="Erdmann S."/>
            <person name="Fowler T.J."/>
            <person name="Gathman A.C."/>
            <person name="Lombard V."/>
            <person name="Henrissat B."/>
            <person name="Knabe N."/>
            <person name="Kuees U."/>
            <person name="Lilly W.W."/>
            <person name="Lindquist E."/>
            <person name="Lucas S."/>
            <person name="Magnuson J.K."/>
            <person name="Piumi F."/>
            <person name="Raudaskoski M."/>
            <person name="Salamov A."/>
            <person name="Schmutz J."/>
            <person name="Schwarze F.W.M.R."/>
            <person name="vanKuyk P.A."/>
            <person name="Horton J.S."/>
            <person name="Grigoriev I.V."/>
            <person name="Woesten H.A.B."/>
        </authorList>
    </citation>
    <scope>NUCLEOTIDE SEQUENCE [LARGE SCALE GENOMIC DNA]</scope>
    <source>
        <strain evidence="9">H4-8 / FGSC 9210</strain>
    </source>
</reference>
<dbReference type="SUPFAM" id="SSF103473">
    <property type="entry name" value="MFS general substrate transporter"/>
    <property type="match status" value="1"/>
</dbReference>
<evidence type="ECO:0000256" key="6">
    <source>
        <dbReference type="SAM" id="MobiDB-lite"/>
    </source>
</evidence>
<dbReference type="OMA" id="RFLMMMF"/>
<evidence type="ECO:0000256" key="7">
    <source>
        <dbReference type="SAM" id="Phobius"/>
    </source>
</evidence>
<feature type="transmembrane region" description="Helical" evidence="7">
    <location>
        <begin position="236"/>
        <end position="258"/>
    </location>
</feature>
<dbReference type="AlphaFoldDB" id="D8PVV9"/>
<dbReference type="HOGENOM" id="CLU_001265_0_5_1"/>
<evidence type="ECO:0008006" key="10">
    <source>
        <dbReference type="Google" id="ProtNLM"/>
    </source>
</evidence>
<keyword evidence="5 7" id="KW-0472">Membrane</keyword>